<gene>
    <name evidence="1" type="ORF">E2C01_014977</name>
</gene>
<protein>
    <submittedName>
        <fullName evidence="1">Uncharacterized protein</fullName>
    </submittedName>
</protein>
<keyword evidence="2" id="KW-1185">Reference proteome</keyword>
<organism evidence="1 2">
    <name type="scientific">Portunus trituberculatus</name>
    <name type="common">Swimming crab</name>
    <name type="synonym">Neptunus trituberculatus</name>
    <dbReference type="NCBI Taxonomy" id="210409"/>
    <lineage>
        <taxon>Eukaryota</taxon>
        <taxon>Metazoa</taxon>
        <taxon>Ecdysozoa</taxon>
        <taxon>Arthropoda</taxon>
        <taxon>Crustacea</taxon>
        <taxon>Multicrustacea</taxon>
        <taxon>Malacostraca</taxon>
        <taxon>Eumalacostraca</taxon>
        <taxon>Eucarida</taxon>
        <taxon>Decapoda</taxon>
        <taxon>Pleocyemata</taxon>
        <taxon>Brachyura</taxon>
        <taxon>Eubrachyura</taxon>
        <taxon>Portunoidea</taxon>
        <taxon>Portunidae</taxon>
        <taxon>Portuninae</taxon>
        <taxon>Portunus</taxon>
    </lineage>
</organism>
<proteinExistence type="predicted"/>
<evidence type="ECO:0000313" key="2">
    <source>
        <dbReference type="Proteomes" id="UP000324222"/>
    </source>
</evidence>
<comment type="caution">
    <text evidence="1">The sequence shown here is derived from an EMBL/GenBank/DDBJ whole genome shotgun (WGS) entry which is preliminary data.</text>
</comment>
<sequence length="82" mass="8880">MMDIATAMAGSTCNVGYVASLLSSGGHHMSLIQEHRASARVTSMFPQLTSPRSPQVPIYPLTQRKEEQLCELCTNCPIPDSS</sequence>
<dbReference type="AlphaFoldDB" id="A0A5B7DLQ5"/>
<dbReference type="Proteomes" id="UP000324222">
    <property type="component" value="Unassembled WGS sequence"/>
</dbReference>
<dbReference type="EMBL" id="VSRR010001037">
    <property type="protein sequence ID" value="MPC21974.1"/>
    <property type="molecule type" value="Genomic_DNA"/>
</dbReference>
<name>A0A5B7DLQ5_PORTR</name>
<accession>A0A5B7DLQ5</accession>
<evidence type="ECO:0000313" key="1">
    <source>
        <dbReference type="EMBL" id="MPC21974.1"/>
    </source>
</evidence>
<reference evidence="1 2" key="1">
    <citation type="submission" date="2019-05" db="EMBL/GenBank/DDBJ databases">
        <title>Another draft genome of Portunus trituberculatus and its Hox gene families provides insights of decapod evolution.</title>
        <authorList>
            <person name="Jeong J.-H."/>
            <person name="Song I."/>
            <person name="Kim S."/>
            <person name="Choi T."/>
            <person name="Kim D."/>
            <person name="Ryu S."/>
            <person name="Kim W."/>
        </authorList>
    </citation>
    <scope>NUCLEOTIDE SEQUENCE [LARGE SCALE GENOMIC DNA]</scope>
    <source>
        <tissue evidence="1">Muscle</tissue>
    </source>
</reference>